<organism evidence="6 7">
    <name type="scientific">Naja naja</name>
    <name type="common">Indian cobra</name>
    <dbReference type="NCBI Taxonomy" id="35670"/>
    <lineage>
        <taxon>Eukaryota</taxon>
        <taxon>Metazoa</taxon>
        <taxon>Chordata</taxon>
        <taxon>Craniata</taxon>
        <taxon>Vertebrata</taxon>
        <taxon>Euteleostomi</taxon>
        <taxon>Lepidosauria</taxon>
        <taxon>Squamata</taxon>
        <taxon>Bifurcata</taxon>
        <taxon>Unidentata</taxon>
        <taxon>Episquamata</taxon>
        <taxon>Toxicofera</taxon>
        <taxon>Serpentes</taxon>
        <taxon>Colubroidea</taxon>
        <taxon>Elapidae</taxon>
        <taxon>Elapinae</taxon>
        <taxon>Naja</taxon>
    </lineage>
</organism>
<feature type="region of interest" description="Disordered" evidence="3">
    <location>
        <begin position="585"/>
        <end position="613"/>
    </location>
</feature>
<dbReference type="Proteomes" id="UP000694559">
    <property type="component" value="Unplaced"/>
</dbReference>
<dbReference type="Gene3D" id="2.60.120.920">
    <property type="match status" value="1"/>
</dbReference>
<feature type="compositionally biased region" description="Basic and acidic residues" evidence="3">
    <location>
        <begin position="827"/>
        <end position="846"/>
    </location>
</feature>
<feature type="domain" description="Fibronectin type-III" evidence="5">
    <location>
        <begin position="3352"/>
        <end position="3449"/>
    </location>
</feature>
<feature type="compositionally biased region" description="Polar residues" evidence="3">
    <location>
        <begin position="1432"/>
        <end position="1450"/>
    </location>
</feature>
<feature type="compositionally biased region" description="Basic and acidic residues" evidence="3">
    <location>
        <begin position="945"/>
        <end position="976"/>
    </location>
</feature>
<feature type="compositionally biased region" description="Polar residues" evidence="3">
    <location>
        <begin position="1604"/>
        <end position="1620"/>
    </location>
</feature>
<feature type="region of interest" description="Disordered" evidence="3">
    <location>
        <begin position="755"/>
        <end position="783"/>
    </location>
</feature>
<keyword evidence="1 2" id="KW-0175">Coiled coil</keyword>
<feature type="compositionally biased region" description="Basic and acidic residues" evidence="3">
    <location>
        <begin position="1069"/>
        <end position="1088"/>
    </location>
</feature>
<feature type="region of interest" description="Disordered" evidence="3">
    <location>
        <begin position="180"/>
        <end position="205"/>
    </location>
</feature>
<dbReference type="PROSITE" id="PS50188">
    <property type="entry name" value="B302_SPRY"/>
    <property type="match status" value="1"/>
</dbReference>
<feature type="region of interest" description="Disordered" evidence="3">
    <location>
        <begin position="2122"/>
        <end position="2146"/>
    </location>
</feature>
<feature type="compositionally biased region" description="Basic and acidic residues" evidence="3">
    <location>
        <begin position="1185"/>
        <end position="1215"/>
    </location>
</feature>
<feature type="compositionally biased region" description="Low complexity" evidence="3">
    <location>
        <begin position="2291"/>
        <end position="2306"/>
    </location>
</feature>
<feature type="compositionally biased region" description="Basic and acidic residues" evidence="3">
    <location>
        <begin position="262"/>
        <end position="283"/>
    </location>
</feature>
<reference evidence="6" key="2">
    <citation type="submission" date="2025-09" db="UniProtKB">
        <authorList>
            <consortium name="Ensembl"/>
        </authorList>
    </citation>
    <scope>IDENTIFICATION</scope>
</reference>
<dbReference type="PANTHER" id="PTHR24099">
    <property type="entry name" value="E3 UBIQUITIN-PROTEIN LIGASE TRIM36-RELATED"/>
    <property type="match status" value="1"/>
</dbReference>
<dbReference type="Ensembl" id="ENSNNAT00000008317.1">
    <property type="protein sequence ID" value="ENSNNAP00000007927.1"/>
    <property type="gene ID" value="ENSNNAG00000005324.1"/>
</dbReference>
<evidence type="ECO:0008006" key="8">
    <source>
        <dbReference type="Google" id="ProtNLM"/>
    </source>
</evidence>
<feature type="region of interest" description="Disordered" evidence="3">
    <location>
        <begin position="1039"/>
        <end position="1100"/>
    </location>
</feature>
<feature type="compositionally biased region" description="Basic and acidic residues" evidence="3">
    <location>
        <begin position="1641"/>
        <end position="1655"/>
    </location>
</feature>
<dbReference type="InterPro" id="IPR001870">
    <property type="entry name" value="B30.2/SPRY"/>
</dbReference>
<dbReference type="SUPFAM" id="SSF49899">
    <property type="entry name" value="Concanavalin A-like lectins/glucanases"/>
    <property type="match status" value="1"/>
</dbReference>
<feature type="region of interest" description="Disordered" evidence="3">
    <location>
        <begin position="2353"/>
        <end position="2375"/>
    </location>
</feature>
<feature type="compositionally biased region" description="Basic and acidic residues" evidence="3">
    <location>
        <begin position="2122"/>
        <end position="2144"/>
    </location>
</feature>
<dbReference type="InterPro" id="IPR043136">
    <property type="entry name" value="B30.2/SPRY_sf"/>
</dbReference>
<protein>
    <recommendedName>
        <fullName evidence="8">Cardiomyopathy-associated protein 5</fullName>
    </recommendedName>
</protein>
<feature type="region of interest" description="Disordered" evidence="3">
    <location>
        <begin position="63"/>
        <end position="119"/>
    </location>
</feature>
<dbReference type="InterPro" id="IPR013783">
    <property type="entry name" value="Ig-like_fold"/>
</dbReference>
<dbReference type="Pfam" id="PF00622">
    <property type="entry name" value="SPRY"/>
    <property type="match status" value="1"/>
</dbReference>
<dbReference type="PROSITE" id="PS50853">
    <property type="entry name" value="FN3"/>
    <property type="match status" value="1"/>
</dbReference>
<dbReference type="InterPro" id="IPR013320">
    <property type="entry name" value="ConA-like_dom_sf"/>
</dbReference>
<accession>A0A8C6VMM2</accession>
<dbReference type="InterPro" id="IPR036116">
    <property type="entry name" value="FN3_sf"/>
</dbReference>
<evidence type="ECO:0000313" key="7">
    <source>
        <dbReference type="Proteomes" id="UP000694559"/>
    </source>
</evidence>
<dbReference type="OrthoDB" id="9949315at2759"/>
<feature type="region of interest" description="Disordered" evidence="3">
    <location>
        <begin position="1594"/>
        <end position="1665"/>
    </location>
</feature>
<dbReference type="InterPro" id="IPR050617">
    <property type="entry name" value="E3_ligase_FN3/SPRY"/>
</dbReference>
<evidence type="ECO:0000313" key="6">
    <source>
        <dbReference type="Ensembl" id="ENSNNAP00000007927.1"/>
    </source>
</evidence>
<dbReference type="InterPro" id="IPR003961">
    <property type="entry name" value="FN3_dom"/>
</dbReference>
<feature type="region of interest" description="Disordered" evidence="3">
    <location>
        <begin position="1"/>
        <end position="36"/>
    </location>
</feature>
<feature type="region of interest" description="Disordered" evidence="3">
    <location>
        <begin position="1398"/>
        <end position="1466"/>
    </location>
</feature>
<dbReference type="GO" id="GO:0005737">
    <property type="term" value="C:cytoplasm"/>
    <property type="evidence" value="ECO:0007669"/>
    <property type="project" value="TreeGrafter"/>
</dbReference>
<sequence>MESKLSGAMEAVQSEESSLTWETNSSRCSTSHASEASFTSGVYSMENSYTDCSPGKVTFLKEKRKTTQEKLSNSTHQTLNEKMEPDSQECDFTQTSVLKKAEESEFDPSDPQSWPSQVQPSKIKDYLVQITQEVTTGSEEKENTLMKKGELPIKGTVRARILQITAVLEERHKKVFRRINNKDMPPPSEVIRKPREPPKAFSRRGISVSLRHIEQNTAEKNNKKEVLSYNLRHVETKSSKSALYNKEERKPQHLFLPTTQKKSSEKLPKFSTHLGDKIKKPDTKQYSPAINTSVPELIQPAESEKLEKKTKQSVSPNTSNTALEKSFNFVGEKKEIQDHTPMTFEVSDLLKEVRSPSENQVTQSCSPVPVEPLPYVESETENQSDSVRTVLSETLIQHVQHPHNIAAIHCEPESCNLTEVKTQSMESTIPSRLEIKDPSLGQSVEEAEMQEVSLHSTDITDANPEMSKLPSFIIKAEKQEKEQLSEKSSDKERMPEQFTVLLQTKSDQLPLLSLVQESKAQETESASDLAVMNAEPEVIDLAEITNQTMDSTIPSGMEVSDTSLEFSVEEAEKQGVPFYSTETKDTIPEKARVPSSVNKENQEQLAGKYSEKEQLDDKITAPFETKLNQLPLFGCLDHKSEAHETEHASHLAAMHSESETSDFAEVRNQAMDSAIPSEMEVNLEHSVEETEKEAITLYSKEPKDEKARLPSFVKEREKQEEEQLAGQYSEKERLQDKLTAPFETKSDQLPLFGCQDNKSEDHETEPVSDLAAIGGEPEVSDIFDNRNQTMGFKFSSQGEVEGEPLEHSAGEAEKQEVPPYSVKTKHAISEKARLPSSVKEGKKQQEEQLAGQYSEKEQLEAKLITPFETKSDQLPLFSCLHIKSEAHETEPASHSAAPEVSDLAEIRTQTMESTIPPEMEVKGAPLEHSFGAEFSFYSTETKSAIPEKSKLPSSVKEAEKEEKEQPVEEYKEKEQLQNKLTTPSERKSEELPVFECLEHKSNVHESEPIFDLAAMRGESEVCDLAEIRNQTMEFKISSQMEVESEPLEHSAGEAEKQEVASYSTKTKHAISEKARLPSSVKERQKQEEEQLAGQYSEKERLQDKLTAPFKIKSDLLPCGADHKSEAHETESESHLAAPEVSDLVGIRTQTMESTIPLEMEVKGAPLEHSFGAEFSFYSTETKSSIPEKSKPSSVKEAEKEEKEQPVEEYKEKEQLQNKLTTSHPKSEELPVFEYLEHKSKVHESEPIFDLAAMCGESEVCDLAEIRNQTMESTVPSEMEVNGTPLEHSVGETEKQTVPLYLTETKEAIPEKARFPYSIREGEEQEIEQLSDKTKVEDHFTVLFQRKSGSLPLVHKSEGEETELAPHLASTTQEICNTMEEPTGLSESSYTVVKEEAAKEGKLKSDLPRQAAQTQPSLTTVSEGKYLRDKTDTQVASTESLCPDSTLSVPNAQEEKAQQHSTAPAQSEAEHLIISKSIKAPHGPEEISLLRDKVTEPVSSSEHLLSTPSFLIASLEMHGTQPPPLKTTAPLFEQPDSNIPCLTQQMKRHNNRSDSTELTPVIAEASFSTGSFQNAEITKEENPSLSSTEILAKELVSKSKEPETGTDTKTGRLSPTVSAQHPINARSDVEKQAKSSCEISEDQPKQSLESESREHFMQQNSTVSSQLEGTTALHAVNEMHKEIMQSDKPIIKPLQPDSLHPSFEPPQTDAVQQQTLQHLSQTLLPIDVDTVQLGEEKEVNGTQPPLPATKQALSQSVYSTDVQENQGISGTSAKDSELLGLQLNKGDADHYGTADPESKHLAKHAVEPVTPQPETPSTNEMHYMPELGKHLDASFPISSTEGEGLQIPVSVTAESEDEQPISSKQDREEMECSAPIIPTSKLKGSASETQGNQIDLSKTLNEASGSPPLILSSVPDKIKPKAILTESVVSSLPASQQSNAISSELKDKIEIEKNNFPFPKSQDVLSDLPFLTASSIEEVSKEPLHSSMGTKTVSEETRSSLHDATSEEINEYSPVSAALSAEHVFVETISSSAAPEKEKQVQPHSIFNEEEPMDVAVRKANVKDTQSHLLVTPRSETESRDSKLYSPVALQSELEGLTLLNSTEEKPKQETSTLPQGILYCHEEKEDQKRRTSETECSKDQDAPLKDNNLLQLVKESQLEEIQLYCSATLQVSSQLADMNLQEQEDYLPKTEEVDSAVPELLQLMDDAKKQEMQITSEAAQIEGKQSSLLENEIKPDLHPSFTASLDTKQLDFSYSKQPEFYSFEEQSQTSEQEPIVSSLFTKKVKEPEENSYPPLVSTSLLSPSNSATLDSDKKQEDQPCMIVITKEMPEEPMSIAAFLLSEARTIETFSPQISEKENSDTQAPFGDADSINGSTVLPEKNATAEKKIEFSPTHFESEPQVDRIISTEHLSKAEETKHLPTMEDTLKVPENYLSKEKEFKDQEKLIEEALPAPDLDQRKDIINISESCEVVKTNVPLISSADRKKLILEAVETISLLETKAFNDTRDVVVDKESSVDKPNKQYIEILKVDHHETTKNESKELEKGKGIKESTEIEEVSVIPESKDDNIFNNANIDYVEKDTLIENTSFTQTEKEETIQDTERPFDDIDKQYVEATYPAAKSKNILELSLLERELNEAPNGMIEKQNAIATHQDISKTANENKMIEAVRDDDKSLEHEFNLANTNAVLFDTEKDDLPQPPTASLPMSVVDSEVLEMPPALEFLCKDFYEEAVDDSKKDSHKCKEVKGIDLPFHIRDHIPDDGIETHLEKEISRDYTPNNVEESKNEDILNGQSFKEETLTQPKITEDAYEPNGKKNESADIQPDLSAQVEECLSDTFTNRVTEIASDVKIRICQPTHAIPFGREFCSSGASSEDSSQRREEESLSDDTEQQVPEETSDEESSPILDYAATIYQTESSVQDGSKNDAGYAVIQNQRSEIQEVHGMDEDEVVKTAEKNAQSLEGLGQAERQGERQLEDTYVLVEPPIQETKVLGHKDLPCLDTEVQKTENRIGENGAQHVMQYDTTDQLSAGVKSENQFGEVDYSLLSHDFDTYPLYSIKEEEDSDIDEDLAELLNYEVVTHDDVFQEEISSEIAHEELLFDDKESLDGISDTYEFVNEGEARMYAEEKAAESFDLEMLQRNVLEYEFLQKEVDEAHLDTYCYECKCPISSEDKLFEEHKDHNIADLGTAVTVLKGQLNGFLDILQQRSLKIEGYVSEIEALFNTLEDNCKEKEKLLEEQNENVVKMVFGHHERKSQNFDEARNTKMEYLYEQMVNFQDYIDTAKETLEMIIKETEEIDDFAFLKVSSAKVLLSAVENIVTLEKMPAAFSQFEPCAGGFTNSDRTLQLMPVPHTPKLQPQDPNSATSTSIAVYWTVNEDNLVDFFQVYCMEESLGGKEQSGFVEEYRVIVKESNCILEDLEPGHCYSVWVMAINYAGCSFPSEKSIFRTAPPTPEIKSEDCTICWDTATIRWSTSNLKATDSFTLEYCRQYSPEGEGLRSLAGIRQPEIKVHLQSNINYFFYVRAVNTFGTSEQSEAALISTKGTRFHIMRELVHPVLQVSPNGTMISLPDDANLTGRPVFGELLPAQGWHYWETTVSDCGAYKVGICSSTHLESSDLGQNNNSWCLHCSNKASPAYKVLHNGEMSEIIVTEQPARIGILLDYNTGRLLFLNAERGQLLSAIKYKFTKAAYPAFVLEQSGFLNLHTGMELPEFAKQS</sequence>
<feature type="region of interest" description="Disordered" evidence="3">
    <location>
        <begin position="2287"/>
        <end position="2316"/>
    </location>
</feature>
<feature type="compositionally biased region" description="Polar residues" evidence="3">
    <location>
        <begin position="1410"/>
        <end position="1421"/>
    </location>
</feature>
<feature type="region of interest" description="Disordered" evidence="3">
    <location>
        <begin position="1850"/>
        <end position="1869"/>
    </location>
</feature>
<feature type="region of interest" description="Disordered" evidence="3">
    <location>
        <begin position="2777"/>
        <end position="2820"/>
    </location>
</feature>
<keyword evidence="7" id="KW-1185">Reference proteome</keyword>
<feature type="compositionally biased region" description="Polar residues" evidence="3">
    <location>
        <begin position="1656"/>
        <end position="1665"/>
    </location>
</feature>
<evidence type="ECO:0000259" key="4">
    <source>
        <dbReference type="PROSITE" id="PS50188"/>
    </source>
</evidence>
<dbReference type="SUPFAM" id="SSF49265">
    <property type="entry name" value="Fibronectin type III"/>
    <property type="match status" value="1"/>
</dbReference>
<feature type="region of interest" description="Disordered" evidence="3">
    <location>
        <begin position="2862"/>
        <end position="2903"/>
    </location>
</feature>
<feature type="domain" description="B30.2/SPRY" evidence="4">
    <location>
        <begin position="3524"/>
        <end position="3710"/>
    </location>
</feature>
<feature type="region of interest" description="Disordered" evidence="3">
    <location>
        <begin position="943"/>
        <end position="987"/>
    </location>
</feature>
<dbReference type="SMART" id="SM00060">
    <property type="entry name" value="FN3"/>
    <property type="match status" value="2"/>
</dbReference>
<dbReference type="Gene3D" id="2.60.40.10">
    <property type="entry name" value="Immunoglobulins"/>
    <property type="match status" value="2"/>
</dbReference>
<feature type="coiled-coil region" evidence="2">
    <location>
        <begin position="3213"/>
        <end position="3240"/>
    </location>
</feature>
<dbReference type="Gene3D" id="3.30.160.60">
    <property type="entry name" value="Classic Zinc Finger"/>
    <property type="match status" value="1"/>
</dbReference>
<dbReference type="OMA" id="EEIQLYC"/>
<reference evidence="6" key="1">
    <citation type="submission" date="2025-08" db="UniProtKB">
        <authorList>
            <consortium name="Ensembl"/>
        </authorList>
    </citation>
    <scope>IDENTIFICATION</scope>
</reference>
<dbReference type="SUPFAM" id="SSF57845">
    <property type="entry name" value="B-box zinc-binding domain"/>
    <property type="match status" value="1"/>
</dbReference>
<feature type="region of interest" description="Disordered" evidence="3">
    <location>
        <begin position="797"/>
        <end position="854"/>
    </location>
</feature>
<feature type="compositionally biased region" description="Polar residues" evidence="3">
    <location>
        <begin position="69"/>
        <end position="78"/>
    </location>
</feature>
<dbReference type="InterPro" id="IPR003877">
    <property type="entry name" value="SPRY_dom"/>
</dbReference>
<feature type="compositionally biased region" description="Polar residues" evidence="3">
    <location>
        <begin position="14"/>
        <end position="36"/>
    </location>
</feature>
<evidence type="ECO:0000259" key="5">
    <source>
        <dbReference type="PROSITE" id="PS50853"/>
    </source>
</evidence>
<feature type="region of interest" description="Disordered" evidence="3">
    <location>
        <begin position="1180"/>
        <end position="1222"/>
    </location>
</feature>
<dbReference type="CDD" id="cd00063">
    <property type="entry name" value="FN3"/>
    <property type="match status" value="2"/>
</dbReference>
<feature type="compositionally biased region" description="Basic and acidic residues" evidence="3">
    <location>
        <begin position="804"/>
        <end position="816"/>
    </location>
</feature>
<proteinExistence type="predicted"/>
<feature type="compositionally biased region" description="Polar residues" evidence="3">
    <location>
        <begin position="110"/>
        <end position="119"/>
    </location>
</feature>
<evidence type="ECO:0000256" key="3">
    <source>
        <dbReference type="SAM" id="MobiDB-lite"/>
    </source>
</evidence>
<feature type="compositionally biased region" description="Basic and acidic residues" evidence="3">
    <location>
        <begin position="1046"/>
        <end position="1058"/>
    </location>
</feature>
<feature type="region of interest" description="Disordered" evidence="3">
    <location>
        <begin position="240"/>
        <end position="288"/>
    </location>
</feature>
<evidence type="ECO:0000256" key="2">
    <source>
        <dbReference type="SAM" id="Coils"/>
    </source>
</evidence>
<name>A0A8C6VMM2_NAJNA</name>
<dbReference type="GeneTree" id="ENSGT00940000159696"/>
<evidence type="ECO:0000256" key="1">
    <source>
        <dbReference type="ARBA" id="ARBA00023054"/>
    </source>
</evidence>
<dbReference type="PANTHER" id="PTHR24099:SF7">
    <property type="entry name" value="CARDIOMYOPATHY-ASSOCIATED PROTEIN 5"/>
    <property type="match status" value="1"/>
</dbReference>